<name>A0A848DJ38_9PSEU</name>
<reference evidence="3 4" key="1">
    <citation type="submission" date="2020-04" db="EMBL/GenBank/DDBJ databases">
        <authorList>
            <person name="Klaysubun C."/>
            <person name="Duangmal K."/>
            <person name="Lipun K."/>
        </authorList>
    </citation>
    <scope>NUCLEOTIDE SEQUENCE [LARGE SCALE GENOMIC DNA]</scope>
    <source>
        <strain evidence="3 4">DSM 45300</strain>
    </source>
</reference>
<feature type="domain" description="Hydantoinase/oxoprolinase N-terminal" evidence="2">
    <location>
        <begin position="6"/>
        <end position="174"/>
    </location>
</feature>
<sequence>MRADLRLGIDVGGTNTDAVVLDRDDVLLAKAKAPTTPDVTTGIAGSIEAVLDQLGADRDRVTHAMLGTTHATNALLARTGLRRVAVLRIGGPATHAVPPLATFPPDLRAAVSVGAMVVDGGIEFDGTEVAPFDADATARFFSTVADRADAVAITSVFSAVSDRHELAAEAIAHAVLGDVHVSLSHEVGSIGLVERENATVLNAALVGLAETVAQSFAAALERHGLRPACYFAQNDGTLMELEYALRYPVLTIRCGPANSMRGAAHISGVRDALVVDVGGTSTEVGVLINGFPGESGDSVGIGGVRTNFRMPGLVTLPLGGGTVVGDGGANGAIGPRSVGYRLIESALVFGGTTPTLTDAAVAGGRVEVGHRRPAGRHRAVLAAALARSDAMLAEAIDQAKMVRGEQPLIVVGGGGFLVPDTVPGVSEIHRPPDYEVANAIGAAIGQVSGQVERIARFRFGGRTAAIQEACDSARLQAIRAGADPERTEIVDVEEFPLAYLTDPAVRIRAKAAGPLRFI</sequence>
<dbReference type="InterPro" id="IPR043129">
    <property type="entry name" value="ATPase_NBD"/>
</dbReference>
<dbReference type="Pfam" id="PF01968">
    <property type="entry name" value="Hydantoinase_A"/>
    <property type="match status" value="1"/>
</dbReference>
<evidence type="ECO:0000313" key="4">
    <source>
        <dbReference type="Proteomes" id="UP000586918"/>
    </source>
</evidence>
<dbReference type="Pfam" id="PF05378">
    <property type="entry name" value="Hydant_A_N"/>
    <property type="match status" value="1"/>
</dbReference>
<evidence type="ECO:0000313" key="3">
    <source>
        <dbReference type="EMBL" id="NMH92563.1"/>
    </source>
</evidence>
<evidence type="ECO:0000259" key="2">
    <source>
        <dbReference type="Pfam" id="PF05378"/>
    </source>
</evidence>
<dbReference type="InterPro" id="IPR045079">
    <property type="entry name" value="Oxoprolinase-like"/>
</dbReference>
<comment type="caution">
    <text evidence="3">The sequence shown here is derived from an EMBL/GenBank/DDBJ whole genome shotgun (WGS) entry which is preliminary data.</text>
</comment>
<dbReference type="Proteomes" id="UP000586918">
    <property type="component" value="Unassembled WGS sequence"/>
</dbReference>
<organism evidence="3 4">
    <name type="scientific">Pseudonocardia bannensis</name>
    <dbReference type="NCBI Taxonomy" id="630973"/>
    <lineage>
        <taxon>Bacteria</taxon>
        <taxon>Bacillati</taxon>
        <taxon>Actinomycetota</taxon>
        <taxon>Actinomycetes</taxon>
        <taxon>Pseudonocardiales</taxon>
        <taxon>Pseudonocardiaceae</taxon>
        <taxon>Pseudonocardia</taxon>
    </lineage>
</organism>
<dbReference type="RefSeq" id="WP_169413274.1">
    <property type="nucleotide sequence ID" value="NZ_JAAXKZ010000042.1"/>
</dbReference>
<feature type="domain" description="Hydantoinase A/oxoprolinase" evidence="1">
    <location>
        <begin position="195"/>
        <end position="368"/>
    </location>
</feature>
<dbReference type="PANTHER" id="PTHR11365:SF10">
    <property type="entry name" value="HYDANTOINASE_OXOPROLINASE"/>
    <property type="match status" value="1"/>
</dbReference>
<dbReference type="InterPro" id="IPR008040">
    <property type="entry name" value="Hydant_A_N"/>
</dbReference>
<dbReference type="AlphaFoldDB" id="A0A848DJ38"/>
<gene>
    <name evidence="3" type="ORF">HF519_13485</name>
</gene>
<dbReference type="EMBL" id="JAAXKZ010000042">
    <property type="protein sequence ID" value="NMH92563.1"/>
    <property type="molecule type" value="Genomic_DNA"/>
</dbReference>
<dbReference type="PANTHER" id="PTHR11365">
    <property type="entry name" value="5-OXOPROLINASE RELATED"/>
    <property type="match status" value="1"/>
</dbReference>
<accession>A0A848DJ38</accession>
<protein>
    <submittedName>
        <fullName evidence="3">Hydantoinase/oxoprolinase family protein</fullName>
    </submittedName>
</protein>
<dbReference type="GO" id="GO:0016787">
    <property type="term" value="F:hydrolase activity"/>
    <property type="evidence" value="ECO:0007669"/>
    <property type="project" value="InterPro"/>
</dbReference>
<keyword evidence="4" id="KW-1185">Reference proteome</keyword>
<dbReference type="InterPro" id="IPR002821">
    <property type="entry name" value="Hydantoinase_A"/>
</dbReference>
<evidence type="ECO:0000259" key="1">
    <source>
        <dbReference type="Pfam" id="PF01968"/>
    </source>
</evidence>
<dbReference type="Gene3D" id="3.30.420.40">
    <property type="match status" value="1"/>
</dbReference>
<proteinExistence type="predicted"/>
<dbReference type="SUPFAM" id="SSF53067">
    <property type="entry name" value="Actin-like ATPase domain"/>
    <property type="match status" value="1"/>
</dbReference>